<dbReference type="Proteomes" id="UP001305647">
    <property type="component" value="Unassembled WGS sequence"/>
</dbReference>
<evidence type="ECO:0000256" key="1">
    <source>
        <dbReference type="SAM" id="MobiDB-lite"/>
    </source>
</evidence>
<dbReference type="EMBL" id="MU863640">
    <property type="protein sequence ID" value="KAK4100557.1"/>
    <property type="molecule type" value="Genomic_DNA"/>
</dbReference>
<feature type="region of interest" description="Disordered" evidence="1">
    <location>
        <begin position="85"/>
        <end position="110"/>
    </location>
</feature>
<dbReference type="AlphaFoldDB" id="A0AAN6T1F9"/>
<evidence type="ECO:0000313" key="4">
    <source>
        <dbReference type="Proteomes" id="UP001305647"/>
    </source>
</evidence>
<keyword evidence="4" id="KW-1185">Reference proteome</keyword>
<proteinExistence type="predicted"/>
<protein>
    <recommendedName>
        <fullName evidence="2">DUF7025 domain-containing protein</fullName>
    </recommendedName>
</protein>
<dbReference type="PANTHER" id="PTHR46411:SF2">
    <property type="entry name" value="AAA+ ATPASE DOMAIN-CONTAINING PROTEIN"/>
    <property type="match status" value="1"/>
</dbReference>
<name>A0AAN6T1F9_9PEZI</name>
<comment type="caution">
    <text evidence="3">The sequence shown here is derived from an EMBL/GenBank/DDBJ whole genome shotgun (WGS) entry which is preliminary data.</text>
</comment>
<feature type="compositionally biased region" description="Polar residues" evidence="1">
    <location>
        <begin position="91"/>
        <end position="110"/>
    </location>
</feature>
<organism evidence="3 4">
    <name type="scientific">Parathielavia hyrcaniae</name>
    <dbReference type="NCBI Taxonomy" id="113614"/>
    <lineage>
        <taxon>Eukaryota</taxon>
        <taxon>Fungi</taxon>
        <taxon>Dikarya</taxon>
        <taxon>Ascomycota</taxon>
        <taxon>Pezizomycotina</taxon>
        <taxon>Sordariomycetes</taxon>
        <taxon>Sordariomycetidae</taxon>
        <taxon>Sordariales</taxon>
        <taxon>Chaetomiaceae</taxon>
        <taxon>Parathielavia</taxon>
    </lineage>
</organism>
<evidence type="ECO:0000313" key="3">
    <source>
        <dbReference type="EMBL" id="KAK4100557.1"/>
    </source>
</evidence>
<feature type="domain" description="DUF7025" evidence="2">
    <location>
        <begin position="297"/>
        <end position="389"/>
    </location>
</feature>
<gene>
    <name evidence="3" type="ORF">N658DRAFT_535937</name>
</gene>
<dbReference type="InterPro" id="IPR027417">
    <property type="entry name" value="P-loop_NTPase"/>
</dbReference>
<dbReference type="PANTHER" id="PTHR46411">
    <property type="entry name" value="FAMILY ATPASE, PUTATIVE-RELATED"/>
    <property type="match status" value="1"/>
</dbReference>
<evidence type="ECO:0000259" key="2">
    <source>
        <dbReference type="Pfam" id="PF22942"/>
    </source>
</evidence>
<reference evidence="3" key="2">
    <citation type="submission" date="2023-05" db="EMBL/GenBank/DDBJ databases">
        <authorList>
            <consortium name="Lawrence Berkeley National Laboratory"/>
            <person name="Steindorff A."/>
            <person name="Hensen N."/>
            <person name="Bonometti L."/>
            <person name="Westerberg I."/>
            <person name="Brannstrom I.O."/>
            <person name="Guillou S."/>
            <person name="Cros-Aarteil S."/>
            <person name="Calhoun S."/>
            <person name="Haridas S."/>
            <person name="Kuo A."/>
            <person name="Mondo S."/>
            <person name="Pangilinan J."/>
            <person name="Riley R."/>
            <person name="Labutti K."/>
            <person name="Andreopoulos B."/>
            <person name="Lipzen A."/>
            <person name="Chen C."/>
            <person name="Yanf M."/>
            <person name="Daum C."/>
            <person name="Ng V."/>
            <person name="Clum A."/>
            <person name="Ohm R."/>
            <person name="Martin F."/>
            <person name="Silar P."/>
            <person name="Natvig D."/>
            <person name="Lalanne C."/>
            <person name="Gautier V."/>
            <person name="Ament-Velasquez S.L."/>
            <person name="Kruys A."/>
            <person name="Hutchinson M.I."/>
            <person name="Powell A.J."/>
            <person name="Barry K."/>
            <person name="Miller A.N."/>
            <person name="Grigoriev I.V."/>
            <person name="Debuchy R."/>
            <person name="Gladieux P."/>
            <person name="Thoren M.H."/>
            <person name="Johannesson H."/>
        </authorList>
    </citation>
    <scope>NUCLEOTIDE SEQUENCE</scope>
    <source>
        <strain evidence="3">CBS 757.83</strain>
    </source>
</reference>
<dbReference type="Gene3D" id="3.40.50.300">
    <property type="entry name" value="P-loop containing nucleotide triphosphate hydrolases"/>
    <property type="match status" value="1"/>
</dbReference>
<sequence length="648" mass="74023">MSRPTTPDGLSPQLEFQPTELTLMDPLVRQQIESVSKKLQRTPLAIERMTEDPTRQHGEPWGAFSHIRAKVAQITGLRKGLQALAGDDSDANSPTAQSMVPSKGPTTTSSTEMSLAQWSSIVHWREGNHPAFYVATHNSLKQTERLPDISNSGKAVIKSSVGRHELPEAVVFQSMRLLTYLDLNIHDGSLSWPEDNEDNVLCILRPFKFLGYFDDEIRTNLADLERIRQALQDGTEEEWEAEWQRNPPRDANIPAQPMMPQGLTLVELTGLVKEFRSLVQFLNHFITPARTRSPEEPVFFSDLWFTFPAGSLIYVKDRNVPQKVWRVIQRTGGRRSGEKKGKCTQFVIDCYYVDFDGNRYIPIFHQFVIDPFDGLEPVTGLPVFPLSVAEAENYIDLDTTVERGRTFIDCTRPSHRDYTGRNLLQWPSGLSVAWNDGNGNADNASRFSEWIDSEVMVDMDRAMHTFPHWRPSSIAPRPFTADENELEYIRETYMEKWPRKDIDEENLRVFAFVFRTRKWACLQLGQNANGEEMLRPRVPRPEPWNDLELPDGHKNLVQSLIESQIDGNTSKKLEFDLVRARECAAEANHRPLLPITCGDLGTSPKEVETKLQEAFQLAQIWNCVLLLDEADVFFAQRSEDDIQRNALV</sequence>
<dbReference type="InterPro" id="IPR054289">
    <property type="entry name" value="DUF7025"/>
</dbReference>
<dbReference type="Pfam" id="PF22942">
    <property type="entry name" value="DUF7025"/>
    <property type="match status" value="1"/>
</dbReference>
<accession>A0AAN6T1F9</accession>
<reference evidence="3" key="1">
    <citation type="journal article" date="2023" name="Mol. Phylogenet. Evol.">
        <title>Genome-scale phylogeny and comparative genomics of the fungal order Sordariales.</title>
        <authorList>
            <person name="Hensen N."/>
            <person name="Bonometti L."/>
            <person name="Westerberg I."/>
            <person name="Brannstrom I.O."/>
            <person name="Guillou S."/>
            <person name="Cros-Aarteil S."/>
            <person name="Calhoun S."/>
            <person name="Haridas S."/>
            <person name="Kuo A."/>
            <person name="Mondo S."/>
            <person name="Pangilinan J."/>
            <person name="Riley R."/>
            <person name="LaButti K."/>
            <person name="Andreopoulos B."/>
            <person name="Lipzen A."/>
            <person name="Chen C."/>
            <person name="Yan M."/>
            <person name="Daum C."/>
            <person name="Ng V."/>
            <person name="Clum A."/>
            <person name="Steindorff A."/>
            <person name="Ohm R.A."/>
            <person name="Martin F."/>
            <person name="Silar P."/>
            <person name="Natvig D.O."/>
            <person name="Lalanne C."/>
            <person name="Gautier V."/>
            <person name="Ament-Velasquez S.L."/>
            <person name="Kruys A."/>
            <person name="Hutchinson M.I."/>
            <person name="Powell A.J."/>
            <person name="Barry K."/>
            <person name="Miller A.N."/>
            <person name="Grigoriev I.V."/>
            <person name="Debuchy R."/>
            <person name="Gladieux P."/>
            <person name="Hiltunen Thoren M."/>
            <person name="Johannesson H."/>
        </authorList>
    </citation>
    <scope>NUCLEOTIDE SEQUENCE</scope>
    <source>
        <strain evidence="3">CBS 757.83</strain>
    </source>
</reference>